<gene>
    <name evidence="2" type="ORF">GKE01_04480</name>
</gene>
<organism evidence="2">
    <name type="scientific">Parabacteroides goldsteinii</name>
    <dbReference type="NCBI Taxonomy" id="328812"/>
    <lineage>
        <taxon>Bacteria</taxon>
        <taxon>Pseudomonadati</taxon>
        <taxon>Bacteroidota</taxon>
        <taxon>Bacteroidia</taxon>
        <taxon>Bacteroidales</taxon>
        <taxon>Tannerellaceae</taxon>
        <taxon>Parabacteroides</taxon>
    </lineage>
</organism>
<comment type="caution">
    <text evidence="2">The sequence shown here is derived from an EMBL/GenBank/DDBJ whole genome shotgun (WGS) entry which is preliminary data.</text>
</comment>
<evidence type="ECO:0000256" key="1">
    <source>
        <dbReference type="SAM" id="Phobius"/>
    </source>
</evidence>
<accession>A0A6G1ZAB8</accession>
<proteinExistence type="predicted"/>
<evidence type="ECO:0000313" key="2">
    <source>
        <dbReference type="EMBL" id="MRY10728.1"/>
    </source>
</evidence>
<dbReference type="RefSeq" id="WP_010801298.1">
    <property type="nucleotide sequence ID" value="NZ_CAJSYT010000005.1"/>
</dbReference>
<reference evidence="2" key="1">
    <citation type="journal article" date="2019" name="Nat. Med.">
        <title>A library of human gut bacterial isolates paired with longitudinal multiomics data enables mechanistic microbiome research.</title>
        <authorList>
            <person name="Poyet M."/>
            <person name="Groussin M."/>
            <person name="Gibbons S.M."/>
            <person name="Avila-Pacheco J."/>
            <person name="Jiang X."/>
            <person name="Kearney S.M."/>
            <person name="Perrotta A.R."/>
            <person name="Berdy B."/>
            <person name="Zhao S."/>
            <person name="Lieberman T.D."/>
            <person name="Swanson P.K."/>
            <person name="Smith M."/>
            <person name="Roesemann S."/>
            <person name="Alexander J.E."/>
            <person name="Rich S.A."/>
            <person name="Livny J."/>
            <person name="Vlamakis H."/>
            <person name="Clish C."/>
            <person name="Bullock K."/>
            <person name="Deik A."/>
            <person name="Scott J."/>
            <person name="Pierce K.A."/>
            <person name="Xavier R.J."/>
            <person name="Alm E.J."/>
        </authorList>
    </citation>
    <scope>NUCLEOTIDE SEQUENCE</scope>
    <source>
        <strain evidence="2">BIOML-A4</strain>
    </source>
</reference>
<keyword evidence="1" id="KW-1133">Transmembrane helix</keyword>
<evidence type="ECO:0008006" key="3">
    <source>
        <dbReference type="Google" id="ProtNLM"/>
    </source>
</evidence>
<name>A0A6G1ZAB8_9BACT</name>
<keyword evidence="1" id="KW-0472">Membrane</keyword>
<feature type="transmembrane region" description="Helical" evidence="1">
    <location>
        <begin position="12"/>
        <end position="35"/>
    </location>
</feature>
<keyword evidence="1" id="KW-0812">Transmembrane</keyword>
<dbReference type="EMBL" id="WKLP01000004">
    <property type="protein sequence ID" value="MRY10728.1"/>
    <property type="molecule type" value="Genomic_DNA"/>
</dbReference>
<feature type="transmembrane region" description="Helical" evidence="1">
    <location>
        <begin position="47"/>
        <end position="64"/>
    </location>
</feature>
<protein>
    <recommendedName>
        <fullName evidence="3">ABC transporter permease</fullName>
    </recommendedName>
</protein>
<sequence>MIKVADFLKHKVTAAMYVWGVIMLLELIYMGVGISNLILDPSSKGDWPAVISAVCVLTAGILSIRREWKTKTEGHEIENDKKEL</sequence>
<dbReference type="AlphaFoldDB" id="A0A6G1ZAB8"/>